<dbReference type="InterPro" id="IPR052516">
    <property type="entry name" value="N-heterocyclic_Hydroxylase"/>
</dbReference>
<dbReference type="InterPro" id="IPR012368">
    <property type="entry name" value="OxRdtase_Mopterin-bd_su_IorB"/>
</dbReference>
<dbReference type="Proteomes" id="UP000823790">
    <property type="component" value="Unassembled WGS sequence"/>
</dbReference>
<dbReference type="Gene3D" id="3.30.365.10">
    <property type="entry name" value="Aldehyde oxidase/xanthine dehydrogenase, molybdopterin binding domain"/>
    <property type="match status" value="4"/>
</dbReference>
<dbReference type="Gene3D" id="3.90.1170.50">
    <property type="entry name" value="Aldehyde oxidase/xanthine dehydrogenase, a/b hammerhead"/>
    <property type="match status" value="1"/>
</dbReference>
<dbReference type="PROSITE" id="PS51318">
    <property type="entry name" value="TAT"/>
    <property type="match status" value="1"/>
</dbReference>
<dbReference type="InterPro" id="IPR006311">
    <property type="entry name" value="TAT_signal"/>
</dbReference>
<dbReference type="PANTHER" id="PTHR47495:SF1">
    <property type="entry name" value="BLL3820 PROTEIN"/>
    <property type="match status" value="1"/>
</dbReference>
<dbReference type="PANTHER" id="PTHR47495">
    <property type="entry name" value="ALDEHYDE DEHYDROGENASE"/>
    <property type="match status" value="1"/>
</dbReference>
<organism evidence="2 3">
    <name type="scientific">Frateuria flava</name>
    <dbReference type="NCBI Taxonomy" id="2821489"/>
    <lineage>
        <taxon>Bacteria</taxon>
        <taxon>Pseudomonadati</taxon>
        <taxon>Pseudomonadota</taxon>
        <taxon>Gammaproteobacteria</taxon>
        <taxon>Lysobacterales</taxon>
        <taxon>Rhodanobacteraceae</taxon>
        <taxon>Frateuria</taxon>
    </lineage>
</organism>
<dbReference type="InterPro" id="IPR008274">
    <property type="entry name" value="AldOxase/xan_DH_MoCoBD1"/>
</dbReference>
<dbReference type="Pfam" id="PF02738">
    <property type="entry name" value="MoCoBD_1"/>
    <property type="match status" value="1"/>
</dbReference>
<evidence type="ECO:0000259" key="1">
    <source>
        <dbReference type="SMART" id="SM01008"/>
    </source>
</evidence>
<dbReference type="RefSeq" id="WP_209616718.1">
    <property type="nucleotide sequence ID" value="NZ_JAGJRS010000010.1"/>
</dbReference>
<comment type="caution">
    <text evidence="2">The sequence shown here is derived from an EMBL/GenBank/DDBJ whole genome shotgun (WGS) entry which is preliminary data.</text>
</comment>
<dbReference type="SUPFAM" id="SSF56003">
    <property type="entry name" value="Molybdenum cofactor-binding domain"/>
    <property type="match status" value="2"/>
</dbReference>
<keyword evidence="3" id="KW-1185">Reference proteome</keyword>
<accession>A0ABS4DKP4</accession>
<sequence>MSTGLQFSRRRFLQVLAGTAGALVVGVGYADAEVPIPPAMLGDDFGRLGAYVRIDRDGNVLIGARDPDTGTGTATALPRIIAEELDADWTRVTVVPLGLGVEAKNGKPVWTYGHQRSGTGDSIPAAWADLRQAGALARWLITQAAARRLGIAADRLRCEAGMVVTPDGRRFPYGSLVEAAGKIDPPNAPLPLKPPQRYTLIGRPAGDVDARNIVTGQTRYALDAHYADALVAVLAQCPWPDGSLASIETAPALAIKGVVKVMPINPETDVAPGETAIAPAVAVLAENTWAALRGLAELKLEWKPGAHSAEQDSGKLEAQALALLDTDSAPTTRIRDEGDLKAASRKAARRVEATYVQPWLAHATPEPMNCLVRLDKDQATLVVPTQAPKQAWSVVQRLTGLAPDRIAIEVPRVGGGYGRRLDHDYVAEAVMLAKAVDKPVRLMWTREQGLTHDYYRSGTVHKIKAIIGRKRTLIGWDQRMASASALTGRGVAADRLWTSEVAADQLPAGLVPAYRNDWYSLASGMPRGPFRGEPHVTNAFAVESFIDEIAHTLRENPLDTRLRLLGKPRQLALPGGGMLDVGRLLNVLKLVTDRIEWKNWLHNVNGMGVACWHIDGAYVAHAIEAAVHGEKLEIVRVVCAVDVGRVINPLGLQGQVAGATLDALSNALNPAITFRNGQVQQQGFKDYPLASMAQLPNDVEVILVPNDRAPTGASFLAMPTAAPALANAVFRASAVRVRRLPMMKELLRLL</sequence>
<dbReference type="PIRSF" id="PIRSF036389">
    <property type="entry name" value="IOR_B"/>
    <property type="match status" value="1"/>
</dbReference>
<dbReference type="SMART" id="SM01008">
    <property type="entry name" value="Ald_Xan_dh_C"/>
    <property type="match status" value="1"/>
</dbReference>
<protein>
    <submittedName>
        <fullName evidence="2">Xanthine dehydrogenase family protein molybdopterin-binding subunit</fullName>
    </submittedName>
</protein>
<dbReference type="EMBL" id="JAGJRS010000010">
    <property type="protein sequence ID" value="MBP1473630.1"/>
    <property type="molecule type" value="Genomic_DNA"/>
</dbReference>
<dbReference type="InterPro" id="IPR036856">
    <property type="entry name" value="Ald_Oxase/Xan_DH_a/b_sf"/>
</dbReference>
<dbReference type="InterPro" id="IPR037165">
    <property type="entry name" value="AldOxase/xan_DH_Mopterin-bd_sf"/>
</dbReference>
<name>A0ABS4DKP4_9GAMM</name>
<evidence type="ECO:0000313" key="2">
    <source>
        <dbReference type="EMBL" id="MBP1473630.1"/>
    </source>
</evidence>
<dbReference type="SUPFAM" id="SSF54665">
    <property type="entry name" value="CO dehydrogenase molybdoprotein N-domain-like"/>
    <property type="match status" value="1"/>
</dbReference>
<dbReference type="InterPro" id="IPR000674">
    <property type="entry name" value="Ald_Oxase/Xan_DH_a/b"/>
</dbReference>
<reference evidence="2 3" key="1">
    <citation type="submission" date="2021-04" db="EMBL/GenBank/DDBJ databases">
        <authorList>
            <person name="Huq M.A."/>
        </authorList>
    </citation>
    <scope>NUCLEOTIDE SEQUENCE [LARGE SCALE GENOMIC DNA]</scope>
    <source>
        <strain evidence="2 3">MAH-13</strain>
    </source>
</reference>
<proteinExistence type="predicted"/>
<dbReference type="InterPro" id="IPR046867">
    <property type="entry name" value="AldOxase/xan_DH_MoCoBD2"/>
</dbReference>
<feature type="domain" description="Aldehyde oxidase/xanthine dehydrogenase a/b hammerhead" evidence="1">
    <location>
        <begin position="215"/>
        <end position="306"/>
    </location>
</feature>
<gene>
    <name evidence="2" type="ORF">J7I44_04920</name>
</gene>
<dbReference type="Pfam" id="PF20256">
    <property type="entry name" value="MoCoBD_2"/>
    <property type="match status" value="1"/>
</dbReference>
<evidence type="ECO:0000313" key="3">
    <source>
        <dbReference type="Proteomes" id="UP000823790"/>
    </source>
</evidence>